<name>A0ABQ1FVS4_9BACL</name>
<evidence type="ECO:0000313" key="2">
    <source>
        <dbReference type="EMBL" id="GGA30379.1"/>
    </source>
</evidence>
<evidence type="ECO:0000259" key="1">
    <source>
        <dbReference type="Pfam" id="PF13472"/>
    </source>
</evidence>
<sequence length="439" mass="49605">MENEQLNRKEEMAAAAVWYGSPSTEEEIKRGKEGSGFQLRGGLPYTQNKIRLKRPVRIAFLGGSITEGAGASQAEDTSWRALTGQYLSERLGGEMVSCVNAGVGGTNSVFGAHRLYEHVLSQRPIDLLFVEFSVNDGNDQLEQAESIRGMEGIVRQMKRLSPQTDLCFVYTASERNLSSEMPKYIAVHEHVAEHYHLSSVNFARKVYDLLQEEDTEWTDLAPDTYHPNDAGHALYAEYMKEYLDRALFGESTIGDVKEEEAVPEPIEESNYEYAGTRSVSNWEEGRGHLPARREEGGRNASTSDVLVLPIPRIRLISRTGWKRSKLEANEPLMNWRYDTEHLFTEQEDADLTFEAWGQSAGVTMLYGPDSGIFEFSINGGTFVEVNLFDEWCPLAYRPVSVLFPIQTERGPMTITLRNTGRRDQRSRGTRLMILRLLVN</sequence>
<keyword evidence="3" id="KW-1185">Reference proteome</keyword>
<accession>A0ABQ1FVS4</accession>
<protein>
    <recommendedName>
        <fullName evidence="1">SGNH hydrolase-type esterase domain-containing protein</fullName>
    </recommendedName>
</protein>
<dbReference type="PANTHER" id="PTHR34407">
    <property type="entry name" value="EXPRESSED PROTEIN"/>
    <property type="match status" value="1"/>
</dbReference>
<dbReference type="EMBL" id="BMHF01000003">
    <property type="protein sequence ID" value="GGA30379.1"/>
    <property type="molecule type" value="Genomic_DNA"/>
</dbReference>
<dbReference type="PANTHER" id="PTHR34407:SF1">
    <property type="entry name" value="SGNH HYDROLASE-TYPE ESTERASE DOMAIN-CONTAINING PROTEIN"/>
    <property type="match status" value="1"/>
</dbReference>
<dbReference type="Gene3D" id="3.40.50.1110">
    <property type="entry name" value="SGNH hydrolase"/>
    <property type="match status" value="1"/>
</dbReference>
<comment type="caution">
    <text evidence="2">The sequence shown here is derived from an EMBL/GenBank/DDBJ whole genome shotgun (WGS) entry which is preliminary data.</text>
</comment>
<dbReference type="SUPFAM" id="SSF52266">
    <property type="entry name" value="SGNH hydrolase"/>
    <property type="match status" value="1"/>
</dbReference>
<gene>
    <name evidence="2" type="ORF">GCM10010917_14400</name>
</gene>
<reference evidence="3" key="1">
    <citation type="journal article" date="2019" name="Int. J. Syst. Evol. Microbiol.">
        <title>The Global Catalogue of Microorganisms (GCM) 10K type strain sequencing project: providing services to taxonomists for standard genome sequencing and annotation.</title>
        <authorList>
            <consortium name="The Broad Institute Genomics Platform"/>
            <consortium name="The Broad Institute Genome Sequencing Center for Infectious Disease"/>
            <person name="Wu L."/>
            <person name="Ma J."/>
        </authorList>
    </citation>
    <scope>NUCLEOTIDE SEQUENCE [LARGE SCALE GENOMIC DNA]</scope>
    <source>
        <strain evidence="3">CGMCC 1.15044</strain>
    </source>
</reference>
<dbReference type="InterPro" id="IPR036514">
    <property type="entry name" value="SGNH_hydro_sf"/>
</dbReference>
<dbReference type="CDD" id="cd00229">
    <property type="entry name" value="SGNH_hydrolase"/>
    <property type="match status" value="1"/>
</dbReference>
<dbReference type="Proteomes" id="UP000609323">
    <property type="component" value="Unassembled WGS sequence"/>
</dbReference>
<proteinExistence type="predicted"/>
<organism evidence="2 3">
    <name type="scientific">Paenibacillus physcomitrellae</name>
    <dbReference type="NCBI Taxonomy" id="1619311"/>
    <lineage>
        <taxon>Bacteria</taxon>
        <taxon>Bacillati</taxon>
        <taxon>Bacillota</taxon>
        <taxon>Bacilli</taxon>
        <taxon>Bacillales</taxon>
        <taxon>Paenibacillaceae</taxon>
        <taxon>Paenibacillus</taxon>
    </lineage>
</organism>
<dbReference type="Pfam" id="PF13472">
    <property type="entry name" value="Lipase_GDSL_2"/>
    <property type="match status" value="1"/>
</dbReference>
<dbReference type="InterPro" id="IPR013830">
    <property type="entry name" value="SGNH_hydro"/>
</dbReference>
<dbReference type="RefSeq" id="WP_094092803.1">
    <property type="nucleotide sequence ID" value="NZ_BMHF01000003.1"/>
</dbReference>
<feature type="domain" description="SGNH hydrolase-type esterase" evidence="1">
    <location>
        <begin position="60"/>
        <end position="234"/>
    </location>
</feature>
<evidence type="ECO:0000313" key="3">
    <source>
        <dbReference type="Proteomes" id="UP000609323"/>
    </source>
</evidence>